<dbReference type="EMBL" id="AZMM01015484">
    <property type="protein sequence ID" value="ETJ29992.1"/>
    <property type="molecule type" value="Genomic_DNA"/>
</dbReference>
<accession>W1XI83</accession>
<feature type="non-terminal residue" evidence="1">
    <location>
        <position position="1"/>
    </location>
</feature>
<protein>
    <submittedName>
        <fullName evidence="1">Uncharacterized protein</fullName>
    </submittedName>
</protein>
<name>W1XI83_9ZZZZ</name>
<comment type="caution">
    <text evidence="1">The sequence shown here is derived from an EMBL/GenBank/DDBJ whole genome shotgun (WGS) entry which is preliminary data.</text>
</comment>
<reference evidence="1" key="1">
    <citation type="submission" date="2013-12" db="EMBL/GenBank/DDBJ databases">
        <title>A Varibaculum cambriense genome reconstructed from a premature infant gut community with otherwise low bacterial novelty that shifts toward anaerobic metabolism during the third week of life.</title>
        <authorList>
            <person name="Brown C.T."/>
            <person name="Sharon I."/>
            <person name="Thomas B.C."/>
            <person name="Castelle C.J."/>
            <person name="Morowitz M.J."/>
            <person name="Banfield J.F."/>
        </authorList>
    </citation>
    <scope>NUCLEOTIDE SEQUENCE</scope>
</reference>
<dbReference type="AlphaFoldDB" id="W1XI83"/>
<evidence type="ECO:0000313" key="1">
    <source>
        <dbReference type="EMBL" id="ETJ29992.1"/>
    </source>
</evidence>
<proteinExistence type="predicted"/>
<sequence>GLAYVPEELVSDDIEQGALIRVLQCYSQRLEDLRADRLIAPMAVGDECPTTPNRLLYNPVLSLQPLP</sequence>
<feature type="non-terminal residue" evidence="1">
    <location>
        <position position="67"/>
    </location>
</feature>
<gene>
    <name evidence="1" type="ORF">Q604_UNBC15484G0001</name>
</gene>
<organism evidence="1">
    <name type="scientific">human gut metagenome</name>
    <dbReference type="NCBI Taxonomy" id="408170"/>
    <lineage>
        <taxon>unclassified sequences</taxon>
        <taxon>metagenomes</taxon>
        <taxon>organismal metagenomes</taxon>
    </lineage>
</organism>